<gene>
    <name evidence="1" type="ORF">E2562_019818</name>
</gene>
<organism evidence="1 2">
    <name type="scientific">Oryza meyeriana var. granulata</name>
    <dbReference type="NCBI Taxonomy" id="110450"/>
    <lineage>
        <taxon>Eukaryota</taxon>
        <taxon>Viridiplantae</taxon>
        <taxon>Streptophyta</taxon>
        <taxon>Embryophyta</taxon>
        <taxon>Tracheophyta</taxon>
        <taxon>Spermatophyta</taxon>
        <taxon>Magnoliopsida</taxon>
        <taxon>Liliopsida</taxon>
        <taxon>Poales</taxon>
        <taxon>Poaceae</taxon>
        <taxon>BOP clade</taxon>
        <taxon>Oryzoideae</taxon>
        <taxon>Oryzeae</taxon>
        <taxon>Oryzinae</taxon>
        <taxon>Oryza</taxon>
        <taxon>Oryza meyeriana</taxon>
    </lineage>
</organism>
<protein>
    <submittedName>
        <fullName evidence="1">Uncharacterized protein</fullName>
    </submittedName>
</protein>
<dbReference type="AlphaFoldDB" id="A0A6G1DJN6"/>
<keyword evidence="2" id="KW-1185">Reference proteome</keyword>
<evidence type="ECO:0000313" key="1">
    <source>
        <dbReference type="EMBL" id="KAF0913045.1"/>
    </source>
</evidence>
<accession>A0A6G1DJN6</accession>
<evidence type="ECO:0000313" key="2">
    <source>
        <dbReference type="Proteomes" id="UP000479710"/>
    </source>
</evidence>
<name>A0A6G1DJN6_9ORYZ</name>
<proteinExistence type="predicted"/>
<sequence length="139" mass="14711">MYIAQGGKHKEGRDDLRMVKVLRKFESVDLAQIRGKLIGVWGRCAGTEFAGVRDWALQSSAHARLGTWDCEVNDCGSLRDGVAVWAWEGAVGEISSGGSQGDVGSPCHGRERVRSGVSGGPAATALVVAGVEESWALDL</sequence>
<comment type="caution">
    <text evidence="1">The sequence shown here is derived from an EMBL/GenBank/DDBJ whole genome shotgun (WGS) entry which is preliminary data.</text>
</comment>
<dbReference type="EMBL" id="SPHZ02000006">
    <property type="protein sequence ID" value="KAF0913045.1"/>
    <property type="molecule type" value="Genomic_DNA"/>
</dbReference>
<dbReference type="Proteomes" id="UP000479710">
    <property type="component" value="Unassembled WGS sequence"/>
</dbReference>
<reference evidence="1 2" key="1">
    <citation type="submission" date="2019-11" db="EMBL/GenBank/DDBJ databases">
        <title>Whole genome sequence of Oryza granulata.</title>
        <authorList>
            <person name="Li W."/>
        </authorList>
    </citation>
    <scope>NUCLEOTIDE SEQUENCE [LARGE SCALE GENOMIC DNA]</scope>
    <source>
        <strain evidence="2">cv. Menghai</strain>
        <tissue evidence="1">Leaf</tissue>
    </source>
</reference>